<dbReference type="EMBL" id="NWMW01000001">
    <property type="protein sequence ID" value="PCD04544.1"/>
    <property type="molecule type" value="Genomic_DNA"/>
</dbReference>
<reference evidence="1 2" key="1">
    <citation type="submission" date="2017-09" db="EMBL/GenBank/DDBJ databases">
        <title>Sphingomonas spermidinifaciens 9NM-10, whole genome shotgun sequence.</title>
        <authorList>
            <person name="Feng G."/>
            <person name="Zhu H."/>
        </authorList>
    </citation>
    <scope>NUCLEOTIDE SEQUENCE [LARGE SCALE GENOMIC DNA]</scope>
    <source>
        <strain evidence="1 2">9NM-10</strain>
    </source>
</reference>
<keyword evidence="2" id="KW-1185">Reference proteome</keyword>
<dbReference type="AlphaFoldDB" id="A0A2A4BA82"/>
<gene>
    <name evidence="1" type="ORF">COC42_09905</name>
</gene>
<dbReference type="Proteomes" id="UP000218366">
    <property type="component" value="Unassembled WGS sequence"/>
</dbReference>
<protein>
    <submittedName>
        <fullName evidence="1">Uncharacterized protein</fullName>
    </submittedName>
</protein>
<sequence length="483" mass="49773">MVTPVQQSAVDDIRGKLDTSGLFNTVTHGEMNDIAARLRGLSAADADAVIDELARTGDLSRLADEAVDGSWFGNGGYSADERGALFADMAGKLDAQSLRTLSDAFAATDAGGNDGHARVGELASAIATHAAPQTRVDFVREMAGQTTDSESINSAGIGGSSIRDVDAEASAVGTVLGSLNGAQAQAAFEALSPEQLRAVMRSGLDARLDTSSMGGGAVASWDVGNLRGVLDAAATIPDADRKAQIFDAGVDTMRTVRDTSTIIGGLTTIGKDDAMASIRDGLTAIINSDTAGVVSELNRNTPTRQGDDFAAYAKEMLASGQEARLGEQMARIQFGNANNENPVDRLYAETPVPGTPGDVRLQNTEALGYFIGGVTRAANSITSDVQAQRAMTTNVLNSVLSVVDKVGGRIYGNAVGIPASVATRWVQTAAEAAIGDPTANAADQLTRTALPEHPATGESAVGTRVEEAFTAARVRVQSSTAGL</sequence>
<comment type="caution">
    <text evidence="1">The sequence shown here is derived from an EMBL/GenBank/DDBJ whole genome shotgun (WGS) entry which is preliminary data.</text>
</comment>
<name>A0A2A4BA82_9SPHN</name>
<evidence type="ECO:0000313" key="2">
    <source>
        <dbReference type="Proteomes" id="UP000218366"/>
    </source>
</evidence>
<proteinExistence type="predicted"/>
<organism evidence="1 2">
    <name type="scientific">Sphingomonas spermidinifaciens</name>
    <dbReference type="NCBI Taxonomy" id="1141889"/>
    <lineage>
        <taxon>Bacteria</taxon>
        <taxon>Pseudomonadati</taxon>
        <taxon>Pseudomonadota</taxon>
        <taxon>Alphaproteobacteria</taxon>
        <taxon>Sphingomonadales</taxon>
        <taxon>Sphingomonadaceae</taxon>
        <taxon>Sphingomonas</taxon>
    </lineage>
</organism>
<dbReference type="OrthoDB" id="7197257at2"/>
<evidence type="ECO:0000313" key="1">
    <source>
        <dbReference type="EMBL" id="PCD04544.1"/>
    </source>
</evidence>
<accession>A0A2A4BA82</accession>
<dbReference type="RefSeq" id="WP_096342938.1">
    <property type="nucleotide sequence ID" value="NZ_NWMW01000001.1"/>
</dbReference>